<organism evidence="3 4">
    <name type="scientific">Bradyrhizobium erythrophlei</name>
    <dbReference type="NCBI Taxonomy" id="1437360"/>
    <lineage>
        <taxon>Bacteria</taxon>
        <taxon>Pseudomonadati</taxon>
        <taxon>Pseudomonadota</taxon>
        <taxon>Alphaproteobacteria</taxon>
        <taxon>Hyphomicrobiales</taxon>
        <taxon>Nitrobacteraceae</taxon>
        <taxon>Bradyrhizobium</taxon>
    </lineage>
</organism>
<dbReference type="InterPro" id="IPR014347">
    <property type="entry name" value="Tautomerase/MIF_sf"/>
</dbReference>
<accession>A0A1M5NLB1</accession>
<gene>
    <name evidence="3" type="ORF">SAMN05444169_4727</name>
</gene>
<proteinExistence type="predicted"/>
<dbReference type="Proteomes" id="UP000190675">
    <property type="component" value="Chromosome I"/>
</dbReference>
<dbReference type="SUPFAM" id="SSF55331">
    <property type="entry name" value="Tautomerase/MIF"/>
    <property type="match status" value="1"/>
</dbReference>
<dbReference type="InterPro" id="IPR004370">
    <property type="entry name" value="4-OT-like_dom"/>
</dbReference>
<dbReference type="Pfam" id="PF01361">
    <property type="entry name" value="Tautomerase"/>
    <property type="match status" value="1"/>
</dbReference>
<evidence type="ECO:0000313" key="4">
    <source>
        <dbReference type="Proteomes" id="UP000190675"/>
    </source>
</evidence>
<sequence>MPFITCDLEEGLSESEKQVLVTRMTEITHRCIGSAMEHINIVLREHPASNIGEAGQAGRALISSRGKAG</sequence>
<dbReference type="OrthoDB" id="8241376at2"/>
<dbReference type="Gene3D" id="3.30.429.10">
    <property type="entry name" value="Macrophage Migration Inhibitory Factor"/>
    <property type="match status" value="1"/>
</dbReference>
<keyword evidence="3" id="KW-0670">Pyruvate</keyword>
<keyword evidence="1" id="KW-0413">Isomerase</keyword>
<reference evidence="3 4" key="1">
    <citation type="submission" date="2016-11" db="EMBL/GenBank/DDBJ databases">
        <authorList>
            <person name="Jaros S."/>
            <person name="Januszkiewicz K."/>
            <person name="Wedrychowicz H."/>
        </authorList>
    </citation>
    <scope>NUCLEOTIDE SEQUENCE [LARGE SCALE GENOMIC DNA]</scope>
    <source>
        <strain evidence="3 4">GAS242</strain>
    </source>
</reference>
<feature type="domain" description="4-oxalocrotonate tautomerase-like" evidence="2">
    <location>
        <begin position="2"/>
        <end position="55"/>
    </location>
</feature>
<evidence type="ECO:0000313" key="3">
    <source>
        <dbReference type="EMBL" id="SHG90356.1"/>
    </source>
</evidence>
<dbReference type="RefSeq" id="WP_079568021.1">
    <property type="nucleotide sequence ID" value="NZ_LT670818.1"/>
</dbReference>
<protein>
    <submittedName>
        <fullName evidence="3">Phenylpyruvate tautomerase PptA, 4-oxalocrotonate tautomerase family</fullName>
    </submittedName>
</protein>
<dbReference type="GO" id="GO:0016853">
    <property type="term" value="F:isomerase activity"/>
    <property type="evidence" value="ECO:0007669"/>
    <property type="project" value="UniProtKB-KW"/>
</dbReference>
<dbReference type="AlphaFoldDB" id="A0A1M5NLB1"/>
<evidence type="ECO:0000256" key="1">
    <source>
        <dbReference type="ARBA" id="ARBA00023235"/>
    </source>
</evidence>
<dbReference type="EMBL" id="LT670818">
    <property type="protein sequence ID" value="SHG90356.1"/>
    <property type="molecule type" value="Genomic_DNA"/>
</dbReference>
<name>A0A1M5NLB1_9BRAD</name>
<evidence type="ECO:0000259" key="2">
    <source>
        <dbReference type="Pfam" id="PF01361"/>
    </source>
</evidence>